<evidence type="ECO:0000256" key="1">
    <source>
        <dbReference type="SAM" id="Phobius"/>
    </source>
</evidence>
<keyword evidence="1" id="KW-0812">Transmembrane</keyword>
<proteinExistence type="predicted"/>
<organism evidence="2 3">
    <name type="scientific">Treponema vincentii</name>
    <dbReference type="NCBI Taxonomy" id="69710"/>
    <lineage>
        <taxon>Bacteria</taxon>
        <taxon>Pseudomonadati</taxon>
        <taxon>Spirochaetota</taxon>
        <taxon>Spirochaetia</taxon>
        <taxon>Spirochaetales</taxon>
        <taxon>Treponemataceae</taxon>
        <taxon>Treponema</taxon>
    </lineage>
</organism>
<reference evidence="2 3" key="1">
    <citation type="submission" date="2020-01" db="EMBL/GenBank/DDBJ databases">
        <title>Complete genome sequence of a human oral phylogroup 1 Treponema sp. strain ATCC 700766, originally isolated from periodontitis dental plaque.</title>
        <authorList>
            <person name="Chan Y."/>
            <person name="Huo Y.-B."/>
            <person name="Yu X.-L."/>
            <person name="Zeng H."/>
            <person name="Leung W.-K."/>
            <person name="Watt R.M."/>
        </authorList>
    </citation>
    <scope>NUCLEOTIDE SEQUENCE [LARGE SCALE GENOMIC DNA]</scope>
    <source>
        <strain evidence="2 3">OMZ 804</strain>
    </source>
</reference>
<keyword evidence="1" id="KW-1133">Transmembrane helix</keyword>
<dbReference type="KEGG" id="trz:GWP43_07900"/>
<gene>
    <name evidence="2" type="ORF">GWP43_07900</name>
</gene>
<name>A0A6P1Y6L8_9SPIR</name>
<evidence type="ECO:0000313" key="3">
    <source>
        <dbReference type="Proteomes" id="UP000464374"/>
    </source>
</evidence>
<dbReference type="EMBL" id="CP048020">
    <property type="protein sequence ID" value="QHX44532.1"/>
    <property type="molecule type" value="Genomic_DNA"/>
</dbReference>
<dbReference type="Proteomes" id="UP000464374">
    <property type="component" value="Chromosome"/>
</dbReference>
<protein>
    <recommendedName>
        <fullName evidence="4">Lipoprotein</fullName>
    </recommendedName>
</protein>
<dbReference type="AlphaFoldDB" id="A0A6P1Y6L8"/>
<sequence length="115" mass="12495">MKQRKLVLMIGMLILPISIILVAGCSTFRPVQTTAQFPADGSKYVILGRVEYAGKVSSSGAGYTKLLEVAKETYPNADDVVNIVMDAKYKKGLFGGARMDYIIISGVAIDYLEVK</sequence>
<keyword evidence="1" id="KW-0472">Membrane</keyword>
<evidence type="ECO:0008006" key="4">
    <source>
        <dbReference type="Google" id="ProtNLM"/>
    </source>
</evidence>
<evidence type="ECO:0000313" key="2">
    <source>
        <dbReference type="EMBL" id="QHX44532.1"/>
    </source>
</evidence>
<feature type="transmembrane region" description="Helical" evidence="1">
    <location>
        <begin position="7"/>
        <end position="24"/>
    </location>
</feature>
<accession>A0A6P1Y6L8</accession>
<dbReference type="PROSITE" id="PS51257">
    <property type="entry name" value="PROKAR_LIPOPROTEIN"/>
    <property type="match status" value="1"/>
</dbReference>